<dbReference type="Pfam" id="PF10974">
    <property type="entry name" value="DUF2804"/>
    <property type="match status" value="1"/>
</dbReference>
<proteinExistence type="predicted"/>
<reference evidence="1 2" key="1">
    <citation type="submission" date="2017-02" db="EMBL/GenBank/DDBJ databases">
        <authorList>
            <person name="Peterson S.W."/>
        </authorList>
    </citation>
    <scope>NUCLEOTIDE SEQUENCE [LARGE SCALE GENOMIC DNA]</scope>
    <source>
        <strain evidence="1 2">ATCC BAA-909</strain>
    </source>
</reference>
<name>A0A1T4N675_9SPIR</name>
<dbReference type="AlphaFoldDB" id="A0A1T4N675"/>
<accession>A0A1T4N675</accession>
<evidence type="ECO:0008006" key="3">
    <source>
        <dbReference type="Google" id="ProtNLM"/>
    </source>
</evidence>
<dbReference type="STRING" id="225004.SAMN02745152_01127"/>
<dbReference type="EMBL" id="FUXC01000005">
    <property type="protein sequence ID" value="SJZ74732.1"/>
    <property type="molecule type" value="Genomic_DNA"/>
</dbReference>
<keyword evidence="2" id="KW-1185">Reference proteome</keyword>
<dbReference type="Proteomes" id="UP000190395">
    <property type="component" value="Unassembled WGS sequence"/>
</dbReference>
<dbReference type="InterPro" id="IPR021243">
    <property type="entry name" value="DUF2804"/>
</dbReference>
<protein>
    <recommendedName>
        <fullName evidence="3">DUF2804 domain-containing protein</fullName>
    </recommendedName>
</protein>
<evidence type="ECO:0000313" key="1">
    <source>
        <dbReference type="EMBL" id="SJZ74732.1"/>
    </source>
</evidence>
<organism evidence="1 2">
    <name type="scientific">Treponema berlinense</name>
    <dbReference type="NCBI Taxonomy" id="225004"/>
    <lineage>
        <taxon>Bacteria</taxon>
        <taxon>Pseudomonadati</taxon>
        <taxon>Spirochaetota</taxon>
        <taxon>Spirochaetia</taxon>
        <taxon>Spirochaetales</taxon>
        <taxon>Treponemataceae</taxon>
        <taxon>Treponema</taxon>
    </lineage>
</organism>
<evidence type="ECO:0000313" key="2">
    <source>
        <dbReference type="Proteomes" id="UP000190395"/>
    </source>
</evidence>
<sequence>MLEPPPALVKNGHALFGTFAGHVSQLDIRGLHSPFGGVPLPVFISNFRIKSSLLFNFNAGSYQGLISFFDNKMFGLVEIDLWNKENGRKYVYRNLMGPRHRFIPHNLEQGFCASFNPRRYVRISWDHKRDRISIIFNLKGTSGSPSVQAALTGHFSDPASNEVTQCVPLKSRRRCCATYVTSQKLRGTLTIGKTKKSAGQVINVENETSVFSIKRAYYGYRTQEQKIFASGDFKGRSISFVLNNSLDSVSLQEAVNQNVLMVDGNCTTLPPVKMTQPFGVNKKWIIQDTENMVDLTFVPVSRIYRELSLFAFKIVVLNLYGKFEGVFKTKDGEDITVSGFGGLAREQLLRV</sequence>
<gene>
    <name evidence="1" type="ORF">SAMN02745152_01127</name>
</gene>